<dbReference type="GO" id="GO:0006397">
    <property type="term" value="P:mRNA processing"/>
    <property type="evidence" value="ECO:0007669"/>
    <property type="project" value="UniProtKB-KW"/>
</dbReference>
<dbReference type="AlphaFoldDB" id="A0A9P5WWF4"/>
<name>A0A9P5WWF4_9AGAR</name>
<evidence type="ECO:0000256" key="1">
    <source>
        <dbReference type="ARBA" id="ARBA00022664"/>
    </source>
</evidence>
<keyword evidence="4" id="KW-1185">Reference proteome</keyword>
<protein>
    <recommendedName>
        <fullName evidence="5">CCHC-type domain-containing protein</fullName>
    </recommendedName>
</protein>
<gene>
    <name evidence="3" type="ORF">P691DRAFT_634991</name>
</gene>
<keyword evidence="1" id="KW-0507">mRNA processing</keyword>
<dbReference type="OrthoDB" id="3103491at2759"/>
<sequence>VPVIKREPIETPVPAAQELDAVQQDVSRLKDTVEINQKKMQSYFDSLKAMIQNGFSRQPSGNYQQGQVMESRAVRPSGPPMNYSNPPPRQDCFYCHKDGHRWLVCPEKIQDEKDGKIVHDGDRLRFADGSGIPREKGLSIRQCVEKYLPTAIVNMIYGMPNLANEDDKPDTGYPSPYSGSVA</sequence>
<dbReference type="InterPro" id="IPR036875">
    <property type="entry name" value="Znf_CCHC_sf"/>
</dbReference>
<proteinExistence type="predicted"/>
<feature type="region of interest" description="Disordered" evidence="2">
    <location>
        <begin position="163"/>
        <end position="182"/>
    </location>
</feature>
<feature type="non-terminal residue" evidence="3">
    <location>
        <position position="182"/>
    </location>
</feature>
<dbReference type="SUPFAM" id="SSF57756">
    <property type="entry name" value="Retrovirus zinc finger-like domains"/>
    <property type="match status" value="1"/>
</dbReference>
<evidence type="ECO:0000313" key="3">
    <source>
        <dbReference type="EMBL" id="KAF9440209.1"/>
    </source>
</evidence>
<organism evidence="3 4">
    <name type="scientific">Macrolepiota fuliginosa MF-IS2</name>
    <dbReference type="NCBI Taxonomy" id="1400762"/>
    <lineage>
        <taxon>Eukaryota</taxon>
        <taxon>Fungi</taxon>
        <taxon>Dikarya</taxon>
        <taxon>Basidiomycota</taxon>
        <taxon>Agaricomycotina</taxon>
        <taxon>Agaricomycetes</taxon>
        <taxon>Agaricomycetidae</taxon>
        <taxon>Agaricales</taxon>
        <taxon>Agaricineae</taxon>
        <taxon>Agaricaceae</taxon>
        <taxon>Macrolepiota</taxon>
    </lineage>
</organism>
<comment type="caution">
    <text evidence="3">The sequence shown here is derived from an EMBL/GenBank/DDBJ whole genome shotgun (WGS) entry which is preliminary data.</text>
</comment>
<accession>A0A9P5WWF4</accession>
<dbReference type="GO" id="GO:0003676">
    <property type="term" value="F:nucleic acid binding"/>
    <property type="evidence" value="ECO:0007669"/>
    <property type="project" value="InterPro"/>
</dbReference>
<reference evidence="3" key="1">
    <citation type="submission" date="2020-11" db="EMBL/GenBank/DDBJ databases">
        <authorList>
            <consortium name="DOE Joint Genome Institute"/>
            <person name="Ahrendt S."/>
            <person name="Riley R."/>
            <person name="Andreopoulos W."/>
            <person name="Labutti K."/>
            <person name="Pangilinan J."/>
            <person name="Ruiz-Duenas F.J."/>
            <person name="Barrasa J.M."/>
            <person name="Sanchez-Garcia M."/>
            <person name="Camarero S."/>
            <person name="Miyauchi S."/>
            <person name="Serrano A."/>
            <person name="Linde D."/>
            <person name="Babiker R."/>
            <person name="Drula E."/>
            <person name="Ayuso-Fernandez I."/>
            <person name="Pacheco R."/>
            <person name="Padilla G."/>
            <person name="Ferreira P."/>
            <person name="Barriuso J."/>
            <person name="Kellner H."/>
            <person name="Castanera R."/>
            <person name="Alfaro M."/>
            <person name="Ramirez L."/>
            <person name="Pisabarro A.G."/>
            <person name="Kuo A."/>
            <person name="Tritt A."/>
            <person name="Lipzen A."/>
            <person name="He G."/>
            <person name="Yan M."/>
            <person name="Ng V."/>
            <person name="Cullen D."/>
            <person name="Martin F."/>
            <person name="Rosso M.-N."/>
            <person name="Henrissat B."/>
            <person name="Hibbett D."/>
            <person name="Martinez A.T."/>
            <person name="Grigoriev I.V."/>
        </authorList>
    </citation>
    <scope>NUCLEOTIDE SEQUENCE</scope>
    <source>
        <strain evidence="3">MF-IS2</strain>
    </source>
</reference>
<dbReference type="GO" id="GO:0008270">
    <property type="term" value="F:zinc ion binding"/>
    <property type="evidence" value="ECO:0007669"/>
    <property type="project" value="InterPro"/>
</dbReference>
<evidence type="ECO:0000313" key="4">
    <source>
        <dbReference type="Proteomes" id="UP000807342"/>
    </source>
</evidence>
<evidence type="ECO:0000256" key="2">
    <source>
        <dbReference type="SAM" id="MobiDB-lite"/>
    </source>
</evidence>
<feature type="non-terminal residue" evidence="3">
    <location>
        <position position="1"/>
    </location>
</feature>
<evidence type="ECO:0008006" key="5">
    <source>
        <dbReference type="Google" id="ProtNLM"/>
    </source>
</evidence>
<dbReference type="EMBL" id="MU152751">
    <property type="protein sequence ID" value="KAF9440209.1"/>
    <property type="molecule type" value="Genomic_DNA"/>
</dbReference>
<dbReference type="Proteomes" id="UP000807342">
    <property type="component" value="Unassembled WGS sequence"/>
</dbReference>